<sequence length="312" mass="34177">MEPITSAVTQYCILGTPLTPVAMASLPIIVGGAIAFSGNPLTDTSLSVGIGAAFASNIILAIRNLAIKKMDDDDKPVLTLNIRQSQLPLIASIMLGCSVLLLYLEKLKLLPPAAPYIIATCFLSGVFHVVYSYVSTGMVLTQLSVVSHAVANIMKRVLVVLLLYLGGTRQASLMNFLGLLVCVAGLILYAWDKRPREQKSNTESGNGAFFAISALHLWSYHLNDELLLKIKNKNNSQKEKWFQRHCIWKTSAPHALYCLPGPVRLRHGFLRRPDCCGVAELDQTNADFAKDRCDTKLELRAKLPKEAILEGS</sequence>
<feature type="transmembrane region" description="Helical" evidence="5">
    <location>
        <begin position="173"/>
        <end position="191"/>
    </location>
</feature>
<reference evidence="7 8" key="1">
    <citation type="journal article" date="2021" name="Elife">
        <title>Chloroplast acquisition without the gene transfer in kleptoplastic sea slugs, Plakobranchus ocellatus.</title>
        <authorList>
            <person name="Maeda T."/>
            <person name="Takahashi S."/>
            <person name="Yoshida T."/>
            <person name="Shimamura S."/>
            <person name="Takaki Y."/>
            <person name="Nagai Y."/>
            <person name="Toyoda A."/>
            <person name="Suzuki Y."/>
            <person name="Arimoto A."/>
            <person name="Ishii H."/>
            <person name="Satoh N."/>
            <person name="Nishiyama T."/>
            <person name="Hasebe M."/>
            <person name="Maruyama T."/>
            <person name="Minagawa J."/>
            <person name="Obokata J."/>
            <person name="Shigenobu S."/>
        </authorList>
    </citation>
    <scope>NUCLEOTIDE SEQUENCE [LARGE SCALE GENOMIC DNA]</scope>
</reference>
<protein>
    <submittedName>
        <fullName evidence="7">Phosphoenolpyruvate/phosphate translocator 2, chloroplastic</fullName>
    </submittedName>
</protein>
<feature type="transmembrane region" description="Helical" evidence="5">
    <location>
        <begin position="116"/>
        <end position="134"/>
    </location>
</feature>
<evidence type="ECO:0000313" key="8">
    <source>
        <dbReference type="Proteomes" id="UP000735302"/>
    </source>
</evidence>
<evidence type="ECO:0000256" key="5">
    <source>
        <dbReference type="SAM" id="Phobius"/>
    </source>
</evidence>
<accession>A0AAV3ZIF2</accession>
<dbReference type="GO" id="GO:0016020">
    <property type="term" value="C:membrane"/>
    <property type="evidence" value="ECO:0007669"/>
    <property type="project" value="UniProtKB-SubCell"/>
</dbReference>
<feature type="transmembrane region" description="Helical" evidence="5">
    <location>
        <begin position="12"/>
        <end position="36"/>
    </location>
</feature>
<comment type="caution">
    <text evidence="7">The sequence shown here is derived from an EMBL/GenBank/DDBJ whole genome shotgun (WGS) entry which is preliminary data.</text>
</comment>
<dbReference type="InterPro" id="IPR004853">
    <property type="entry name" value="Sugar_P_trans_dom"/>
</dbReference>
<dbReference type="Proteomes" id="UP000735302">
    <property type="component" value="Unassembled WGS sequence"/>
</dbReference>
<dbReference type="AlphaFoldDB" id="A0AAV3ZIF2"/>
<evidence type="ECO:0000259" key="6">
    <source>
        <dbReference type="Pfam" id="PF03151"/>
    </source>
</evidence>
<dbReference type="EMBL" id="BLXT01002413">
    <property type="protein sequence ID" value="GFN94173.1"/>
    <property type="molecule type" value="Genomic_DNA"/>
</dbReference>
<organism evidence="7 8">
    <name type="scientific">Plakobranchus ocellatus</name>
    <dbReference type="NCBI Taxonomy" id="259542"/>
    <lineage>
        <taxon>Eukaryota</taxon>
        <taxon>Metazoa</taxon>
        <taxon>Spiralia</taxon>
        <taxon>Lophotrochozoa</taxon>
        <taxon>Mollusca</taxon>
        <taxon>Gastropoda</taxon>
        <taxon>Heterobranchia</taxon>
        <taxon>Euthyneura</taxon>
        <taxon>Panpulmonata</taxon>
        <taxon>Sacoglossa</taxon>
        <taxon>Placobranchoidea</taxon>
        <taxon>Plakobranchidae</taxon>
        <taxon>Plakobranchus</taxon>
    </lineage>
</organism>
<evidence type="ECO:0000313" key="7">
    <source>
        <dbReference type="EMBL" id="GFN94173.1"/>
    </source>
</evidence>
<feature type="domain" description="Sugar phosphate transporter" evidence="6">
    <location>
        <begin position="1"/>
        <end position="189"/>
    </location>
</feature>
<feature type="transmembrane region" description="Helical" evidence="5">
    <location>
        <begin position="146"/>
        <end position="167"/>
    </location>
</feature>
<evidence type="ECO:0000256" key="1">
    <source>
        <dbReference type="ARBA" id="ARBA00004141"/>
    </source>
</evidence>
<keyword evidence="8" id="KW-1185">Reference proteome</keyword>
<dbReference type="PANTHER" id="PTHR11132">
    <property type="entry name" value="SOLUTE CARRIER FAMILY 35"/>
    <property type="match status" value="1"/>
</dbReference>
<comment type="subcellular location">
    <subcellularLocation>
        <location evidence="1">Membrane</location>
        <topology evidence="1">Multi-pass membrane protein</topology>
    </subcellularLocation>
</comment>
<keyword evidence="3 5" id="KW-1133">Transmembrane helix</keyword>
<keyword evidence="4 5" id="KW-0472">Membrane</keyword>
<feature type="transmembrane region" description="Helical" evidence="5">
    <location>
        <begin position="48"/>
        <end position="66"/>
    </location>
</feature>
<dbReference type="InterPro" id="IPR050186">
    <property type="entry name" value="TPT_transporter"/>
</dbReference>
<name>A0AAV3ZIF2_9GAST</name>
<feature type="transmembrane region" description="Helical" evidence="5">
    <location>
        <begin position="87"/>
        <end position="104"/>
    </location>
</feature>
<dbReference type="Pfam" id="PF03151">
    <property type="entry name" value="TPT"/>
    <property type="match status" value="1"/>
</dbReference>
<evidence type="ECO:0000256" key="3">
    <source>
        <dbReference type="ARBA" id="ARBA00022989"/>
    </source>
</evidence>
<evidence type="ECO:0000256" key="4">
    <source>
        <dbReference type="ARBA" id="ARBA00023136"/>
    </source>
</evidence>
<evidence type="ECO:0000256" key="2">
    <source>
        <dbReference type="ARBA" id="ARBA00022692"/>
    </source>
</evidence>
<gene>
    <name evidence="7" type="ORF">PoB_002067900</name>
</gene>
<proteinExistence type="predicted"/>
<keyword evidence="2 5" id="KW-0812">Transmembrane</keyword>